<dbReference type="PANTHER" id="PTHR36985:SF1">
    <property type="entry name" value="TRANSLOCATION AND ASSEMBLY MODULE SUBUNIT TAMB"/>
    <property type="match status" value="1"/>
</dbReference>
<evidence type="ECO:0000256" key="3">
    <source>
        <dbReference type="ARBA" id="ARBA00022989"/>
    </source>
</evidence>
<sequence>MSLWRWSMRCLRGLLLVLALPLLLLAVVLAMANSQSGSRWLIQQVLPTEASITDIEGTLLHRLQLAGVQYHADGTQLKLRYLSLAWSPLALLKGALQIDEIATQGLELTLEPDTQKADNSSHFDPEASLPLPLALRLDRLTVDDSTFIQSGQRHDLRNLTLSANTEGGRLHLTHMVAEAADYQLGLNGWLGLGGGYPLVLNATCQFRSIEYGNWQAASKFSGDLKRLVLDISASGPFAATLHGQIDELLQAPGFALQGDWVDARWPLVGDLPHLTSPQGSLTVQGNLSAYQAKLTADVRRAELPDAHVDLVMDGAPTSAKLQRFLVASKAGSLAVDGTIAWQDAVQFALHAQARDFNPAVLVPDLPGRLSLDGDVEGRLNTGVPQLKAQLHRLDGQLLGKPLSGGGQFTLDGQVVAVDQLQLSSGSNRLHADGRLGPAESALRFDLHTPALAGLWPGLRGKAHVNGLLRGDWHLPDIELTAQAAGLGYAQQQVGAFDLTLDFQPNALSQLQMHAQHVLSGHDPIDSVAIAASGSSAKHSVSLDVRAPQGQLALALAGGWQAPRWQGALQALSLQVPRLGAWELRQVAVLTIEQRPAGADVRLADTCLTQANALICLQGDYLANGDLSGQGRVRDYPLDLLSAYLPAHWRLFGSLAATAEVRKRGSGLQGDYRLALADAGVSLPVGQNGLVVPFRKAILFGNLAGERLTADLDLATDGSDFIRAQLQLDQGLGQGLAGNFAAKINDLGLFQGLVPNMSGLKGRFGADLKLGGSLPQPVAQGRLSLEDGRLQIDELGIVLSDIQLHADAVNDDQQLQVHGSLRSGGGRLAIDGLLGLDGTADLDVLGNDFEVAKLPEAEVTIAPHLKLGRSARGDAKVTGALGIDKAMVKIKELPASAVAVSRDEVIVGKTDSEQAIEAPPGIDADVAIQLGQQASFSGLGLDTKLTGQLQFLKVDRRLALHGAIDMADGRYRSYGQDLKLRKGRFLFNGPIDRPWLDVEAYRVSKDQKVTAVLQVSGSATAPQTKIYTEPSLPESDALAYLITGASLNQAGKDEGNMIASAALSYGAGRLSWLTEKLGIDEFEVQQGKSFADTLVTAGQYLTANTYVGTKLGLFSKQALLVLKYKLTDSINLETQTGTSQRVKVNYEFDTD</sequence>
<evidence type="ECO:0000259" key="5">
    <source>
        <dbReference type="Pfam" id="PF04357"/>
    </source>
</evidence>
<reference evidence="6 7" key="1">
    <citation type="submission" date="2023-11" db="EMBL/GenBank/DDBJ databases">
        <authorList>
            <person name="Ouyang M.-Y."/>
        </authorList>
    </citation>
    <scope>NUCLEOTIDE SEQUENCE [LARGE SCALE GENOMIC DNA]</scope>
    <source>
        <strain evidence="6 7">OY6</strain>
    </source>
</reference>
<proteinExistence type="predicted"/>
<protein>
    <submittedName>
        <fullName evidence="6">Translocation/assembly module TamB domain-containing protein</fullName>
    </submittedName>
</protein>
<evidence type="ECO:0000313" key="7">
    <source>
        <dbReference type="Proteomes" id="UP001284537"/>
    </source>
</evidence>
<name>A0ABU4UAI8_9GAMM</name>
<evidence type="ECO:0000313" key="6">
    <source>
        <dbReference type="EMBL" id="MDX8126208.1"/>
    </source>
</evidence>
<keyword evidence="4" id="KW-0472">Membrane</keyword>
<dbReference type="Pfam" id="PF04357">
    <property type="entry name" value="TamB"/>
    <property type="match status" value="1"/>
</dbReference>
<dbReference type="Proteomes" id="UP001284537">
    <property type="component" value="Unassembled WGS sequence"/>
</dbReference>
<accession>A0ABU4UAI8</accession>
<gene>
    <name evidence="6" type="ORF">QLH52_02860</name>
</gene>
<evidence type="ECO:0000256" key="4">
    <source>
        <dbReference type="ARBA" id="ARBA00023136"/>
    </source>
</evidence>
<dbReference type="PANTHER" id="PTHR36985">
    <property type="entry name" value="TRANSLOCATION AND ASSEMBLY MODULE SUBUNIT TAMB"/>
    <property type="match status" value="1"/>
</dbReference>
<evidence type="ECO:0000256" key="1">
    <source>
        <dbReference type="ARBA" id="ARBA00004167"/>
    </source>
</evidence>
<organism evidence="6 7">
    <name type="scientific">Methylomonas defluvii</name>
    <dbReference type="NCBI Taxonomy" id="3045149"/>
    <lineage>
        <taxon>Bacteria</taxon>
        <taxon>Pseudomonadati</taxon>
        <taxon>Pseudomonadota</taxon>
        <taxon>Gammaproteobacteria</taxon>
        <taxon>Methylococcales</taxon>
        <taxon>Methylococcaceae</taxon>
        <taxon>Methylomonas</taxon>
    </lineage>
</organism>
<dbReference type="EMBL" id="JAXARY010000001">
    <property type="protein sequence ID" value="MDX8126208.1"/>
    <property type="molecule type" value="Genomic_DNA"/>
</dbReference>
<dbReference type="InterPro" id="IPR007452">
    <property type="entry name" value="TamB_C"/>
</dbReference>
<evidence type="ECO:0000256" key="2">
    <source>
        <dbReference type="ARBA" id="ARBA00022692"/>
    </source>
</evidence>
<keyword evidence="2" id="KW-0812">Transmembrane</keyword>
<keyword evidence="7" id="KW-1185">Reference proteome</keyword>
<dbReference type="RefSeq" id="WP_319960476.1">
    <property type="nucleotide sequence ID" value="NZ_JAXARY010000001.1"/>
</dbReference>
<comment type="caution">
    <text evidence="6">The sequence shown here is derived from an EMBL/GenBank/DDBJ whole genome shotgun (WGS) entry which is preliminary data.</text>
</comment>
<keyword evidence="3" id="KW-1133">Transmembrane helix</keyword>
<comment type="subcellular location">
    <subcellularLocation>
        <location evidence="1">Membrane</location>
        <topology evidence="1">Single-pass membrane protein</topology>
    </subcellularLocation>
</comment>
<feature type="domain" description="Translocation and assembly module TamB C-terminal" evidence="5">
    <location>
        <begin position="822"/>
        <end position="1148"/>
    </location>
</feature>